<dbReference type="InterPro" id="IPR026444">
    <property type="entry name" value="Secre_tail"/>
</dbReference>
<keyword evidence="7" id="KW-0482">Metalloprotease</keyword>
<evidence type="ECO:0000256" key="4">
    <source>
        <dbReference type="ARBA" id="ARBA00022729"/>
    </source>
</evidence>
<dbReference type="InterPro" id="IPR024079">
    <property type="entry name" value="MetalloPept_cat_dom_sf"/>
</dbReference>
<keyword evidence="6" id="KW-0862">Zinc</keyword>
<dbReference type="InterPro" id="IPR035986">
    <property type="entry name" value="PKD_dom_sf"/>
</dbReference>
<feature type="chain" id="PRO_5015984894" description="PKD domain-containing protein" evidence="9">
    <location>
        <begin position="22"/>
        <end position="786"/>
    </location>
</feature>
<evidence type="ECO:0000313" key="11">
    <source>
        <dbReference type="EMBL" id="PZF74489.1"/>
    </source>
</evidence>
<dbReference type="InterPro" id="IPR008754">
    <property type="entry name" value="Peptidase_M43"/>
</dbReference>
<dbReference type="InterPro" id="IPR000601">
    <property type="entry name" value="PKD_dom"/>
</dbReference>
<comment type="similarity">
    <text evidence="1">Belongs to the peptidase M43B family.</text>
</comment>
<comment type="caution">
    <text evidence="11">The sequence shown here is derived from an EMBL/GenBank/DDBJ whole genome shotgun (WGS) entry which is preliminary data.</text>
</comment>
<dbReference type="EMBL" id="QKTW01000003">
    <property type="protein sequence ID" value="PZF74489.1"/>
    <property type="molecule type" value="Genomic_DNA"/>
</dbReference>
<evidence type="ECO:0000256" key="7">
    <source>
        <dbReference type="ARBA" id="ARBA00023049"/>
    </source>
</evidence>
<keyword evidence="12" id="KW-1185">Reference proteome</keyword>
<keyword evidence="8" id="KW-1015">Disulfide bond</keyword>
<dbReference type="GO" id="GO:0046872">
    <property type="term" value="F:metal ion binding"/>
    <property type="evidence" value="ECO:0007669"/>
    <property type="project" value="UniProtKB-KW"/>
</dbReference>
<dbReference type="Gene3D" id="2.60.120.260">
    <property type="entry name" value="Galactose-binding domain-like"/>
    <property type="match status" value="1"/>
</dbReference>
<evidence type="ECO:0000313" key="12">
    <source>
        <dbReference type="Proteomes" id="UP000248745"/>
    </source>
</evidence>
<organism evidence="11 12">
    <name type="scientific">Taibaiella soli</name>
    <dbReference type="NCBI Taxonomy" id="1649169"/>
    <lineage>
        <taxon>Bacteria</taxon>
        <taxon>Pseudomonadati</taxon>
        <taxon>Bacteroidota</taxon>
        <taxon>Chitinophagia</taxon>
        <taxon>Chitinophagales</taxon>
        <taxon>Chitinophagaceae</taxon>
        <taxon>Taibaiella</taxon>
    </lineage>
</organism>
<dbReference type="AlphaFoldDB" id="A0A2W2BDZ8"/>
<evidence type="ECO:0000256" key="3">
    <source>
        <dbReference type="ARBA" id="ARBA00022723"/>
    </source>
</evidence>
<evidence type="ECO:0000256" key="2">
    <source>
        <dbReference type="ARBA" id="ARBA00022670"/>
    </source>
</evidence>
<sequence>MVKKAILLMSAAALIGSTANAQLPCGSDEAYQRYKAAHPEVAMYEKQLEAEIAQNMKHMNLQKFARTTNVDENTIYDIPLVFHIVHDYGTEYLPDSTIFTLVEDINQAYSKTNTAQLAQVIPTFAGKIPGTTKDYIGKINIRFHLATKDPSGNPTRGITRRRSYVSYNAGDNAKFDQWAPNSYMNVWFIRTMSAANGQAAAYAYQPPAAAGNPYIDGVMSLASYAQVDNTIAHELGHCLNLAHPWGNTNQPGVACGDDDVDDTPPTKGHNPPSNGNGCTPANLYDSTCATGYAKTYSFEQFLNLYGEAWAVAPPKINDSTYDSTATFYVNYPDTTNAQNIMDYTYCSKMFTFGQGQRMRAALLSATAQRNHLFNDTNLLATGALQPLPDMAPVADFSLARNTGSATGDKLASDKAFGCANNYTFTFINRSWNDTIVGLNWEFTNGANPSSTSTSTVTTKFAQPGWATVTLTATGNGTSGTGTISRQAVYVADTTGMDPEGYVEEFSGSLDKWPMFNYFNNNFKWSTSTIGTFDNSAICYNNYDTRSKSYVFSSELTGTPQGDYDDLFTPAFNLTDARYGANCNLNFMSASASRTTVAADMRDSLEIWYSTDCANTWRLLTSLTRGTLHTNGTIEGFFAPGWPGDWALQSINIPPAARSAKTFFRFRYKPGADATYGIGSGNNFYMDRLQITAMPTGVNPTEIEKEGVTLAPNPTTGSSNLYIKGGNGTAQIRVTDIAGKVVFTAQQQLSGSVTTVEIPATAISVKGMYLVQVVSNNRTNTEKLVVY</sequence>
<evidence type="ECO:0000256" key="8">
    <source>
        <dbReference type="ARBA" id="ARBA00023157"/>
    </source>
</evidence>
<proteinExistence type="inferred from homology"/>
<feature type="signal peptide" evidence="9">
    <location>
        <begin position="1"/>
        <end position="21"/>
    </location>
</feature>
<dbReference type="Proteomes" id="UP000248745">
    <property type="component" value="Unassembled WGS sequence"/>
</dbReference>
<protein>
    <recommendedName>
        <fullName evidence="10">PKD domain-containing protein</fullName>
    </recommendedName>
</protein>
<accession>A0A2W2BDZ8</accession>
<evidence type="ECO:0000256" key="6">
    <source>
        <dbReference type="ARBA" id="ARBA00022833"/>
    </source>
</evidence>
<dbReference type="Pfam" id="PF05572">
    <property type="entry name" value="Peptidase_M43"/>
    <property type="match status" value="1"/>
</dbReference>
<dbReference type="Gene3D" id="3.40.390.10">
    <property type="entry name" value="Collagenase (Catalytic Domain)"/>
    <property type="match status" value="1"/>
</dbReference>
<dbReference type="PROSITE" id="PS50093">
    <property type="entry name" value="PKD"/>
    <property type="match status" value="1"/>
</dbReference>
<dbReference type="PANTHER" id="PTHR47466">
    <property type="match status" value="1"/>
</dbReference>
<dbReference type="NCBIfam" id="TIGR04183">
    <property type="entry name" value="Por_Secre_tail"/>
    <property type="match status" value="1"/>
</dbReference>
<dbReference type="GO" id="GO:0006508">
    <property type="term" value="P:proteolysis"/>
    <property type="evidence" value="ECO:0007669"/>
    <property type="project" value="UniProtKB-KW"/>
</dbReference>
<dbReference type="PANTHER" id="PTHR47466:SF1">
    <property type="entry name" value="METALLOPROTEASE MEP1 (AFU_ORTHOLOGUE AFUA_1G07730)-RELATED"/>
    <property type="match status" value="1"/>
</dbReference>
<dbReference type="Pfam" id="PF18962">
    <property type="entry name" value="Por_Secre_tail"/>
    <property type="match status" value="1"/>
</dbReference>
<keyword evidence="5" id="KW-0378">Hydrolase</keyword>
<keyword evidence="2" id="KW-0645">Protease</keyword>
<name>A0A2W2BDZ8_9BACT</name>
<evidence type="ECO:0000256" key="9">
    <source>
        <dbReference type="SAM" id="SignalP"/>
    </source>
</evidence>
<keyword evidence="4 9" id="KW-0732">Signal</keyword>
<keyword evidence="3" id="KW-0479">Metal-binding</keyword>
<evidence type="ECO:0000256" key="5">
    <source>
        <dbReference type="ARBA" id="ARBA00022801"/>
    </source>
</evidence>
<dbReference type="Gene3D" id="2.60.40.10">
    <property type="entry name" value="Immunoglobulins"/>
    <property type="match status" value="1"/>
</dbReference>
<dbReference type="SUPFAM" id="SSF55486">
    <property type="entry name" value="Metalloproteases ('zincins'), catalytic domain"/>
    <property type="match status" value="1"/>
</dbReference>
<dbReference type="GO" id="GO:0008237">
    <property type="term" value="F:metallopeptidase activity"/>
    <property type="evidence" value="ECO:0007669"/>
    <property type="project" value="UniProtKB-KW"/>
</dbReference>
<dbReference type="InterPro" id="IPR013783">
    <property type="entry name" value="Ig-like_fold"/>
</dbReference>
<feature type="domain" description="PKD" evidence="10">
    <location>
        <begin position="423"/>
        <end position="475"/>
    </location>
</feature>
<gene>
    <name evidence="11" type="ORF">DN068_02615</name>
</gene>
<evidence type="ECO:0000256" key="1">
    <source>
        <dbReference type="ARBA" id="ARBA00008721"/>
    </source>
</evidence>
<evidence type="ECO:0000259" key="10">
    <source>
        <dbReference type="PROSITE" id="PS50093"/>
    </source>
</evidence>
<dbReference type="RefSeq" id="WP_110997328.1">
    <property type="nucleotide sequence ID" value="NZ_QKTW01000003.1"/>
</dbReference>
<dbReference type="SUPFAM" id="SSF49299">
    <property type="entry name" value="PKD domain"/>
    <property type="match status" value="1"/>
</dbReference>
<reference evidence="11 12" key="1">
    <citation type="submission" date="2018-06" db="EMBL/GenBank/DDBJ databases">
        <title>Mucibacter soli gen. nov., sp. nov., a new member of the family Chitinophagaceae producing mucin.</title>
        <authorList>
            <person name="Kim M.-K."/>
            <person name="Park S."/>
            <person name="Kim T.-S."/>
            <person name="Joung Y."/>
            <person name="Han J.-H."/>
            <person name="Kim S.B."/>
        </authorList>
    </citation>
    <scope>NUCLEOTIDE SEQUENCE [LARGE SCALE GENOMIC DNA]</scope>
    <source>
        <strain evidence="11 12">R1-15</strain>
    </source>
</reference>
<dbReference type="OrthoDB" id="6278496at2"/>